<evidence type="ECO:0000256" key="1">
    <source>
        <dbReference type="ARBA" id="ARBA00001445"/>
    </source>
</evidence>
<dbReference type="Pfam" id="PF17389">
    <property type="entry name" value="Bac_rhamnosid6H"/>
    <property type="match status" value="1"/>
</dbReference>
<evidence type="ECO:0000313" key="10">
    <source>
        <dbReference type="Proteomes" id="UP001597361"/>
    </source>
</evidence>
<evidence type="ECO:0000313" key="9">
    <source>
        <dbReference type="EMBL" id="MFD2033862.1"/>
    </source>
</evidence>
<dbReference type="InterPro" id="IPR008902">
    <property type="entry name" value="Rhamnosid_concanavalin"/>
</dbReference>
<dbReference type="PANTHER" id="PTHR33307:SF6">
    <property type="entry name" value="ALPHA-RHAMNOSIDASE (EUROFUNG)-RELATED"/>
    <property type="match status" value="1"/>
</dbReference>
<dbReference type="Proteomes" id="UP001597361">
    <property type="component" value="Unassembled WGS sequence"/>
</dbReference>
<evidence type="ECO:0000259" key="5">
    <source>
        <dbReference type="Pfam" id="PF05592"/>
    </source>
</evidence>
<gene>
    <name evidence="9" type="ORF">ACFSKL_03615</name>
</gene>
<feature type="domain" description="Alpha-L-rhamnosidase six-hairpin glycosidase" evidence="7">
    <location>
        <begin position="468"/>
        <end position="813"/>
    </location>
</feature>
<evidence type="ECO:0000256" key="2">
    <source>
        <dbReference type="ARBA" id="ARBA00012652"/>
    </source>
</evidence>
<evidence type="ECO:0000259" key="8">
    <source>
        <dbReference type="Pfam" id="PF17390"/>
    </source>
</evidence>
<dbReference type="Gene3D" id="2.60.120.260">
    <property type="entry name" value="Galactose-binding domain-like"/>
    <property type="match status" value="2"/>
</dbReference>
<sequence length="926" mass="105865">MKYSLSILFFILLSLANQFSGSENDSKDAAIQVFDLKVEGLTNPLGLSADQPKFSWKLKGNKRDVQQVAYRIIVSSSESNLAEDIGDFWDSKEVKSGQSTGIKYNGKALSNNEKVYWKVKVSTNQGESQWFEGGYWSKGISAYNDWKSTRWIGMDKAFEWDDLTTFSKLSARYFRKEFEAKKEIKRATVHLMGLGLFELYINGHKIGDQVLAPVPTDYHQNVKINVFDVTEEVKSGSNAIGVILGNGRFFTMRQNYKPYKIKNFGFPKMAMQLHVEFTDGSKEIIRTDESWKMTADGPIRTNNEYDGEIYDARKEMPDWNKVGFDPSTWLNAEYVQEPEGEFQAQVNENMKVMMELKPIKILHGENGKFILDMGQNMTGWLQIKVEGKEGQEVNLKFAESLQEDGSLFLTNLRDAKAQDTYILNGKGKEIWEPKFTYHGFWFVEVSGFPGQPKLADFTGKMVYDGIETVGQFETSDPTINAIYNNAWWSIAGNYKGMPVDCPQRNERQPWLGDRPTSSYGENFVFDNTRIYVKWLEDIRLSQKKDGSIPDVAPAFWRYYSDNMSWAGTIVNVTDMLYRQTGDAQVIEENYDAIKLWLDYMQSKYMDESYILTKDSYGDWCVPPPSIEEATGQNADVKRPSQLISTAYYYYYMQLMTDFASVIGREEDIAGFQELGEKVKKAFQETYYNEAGYFGENQMTDNLLALHFGLVEDDQKQKVFESLVHSIEVTHNGHLSTGVVGVQWLMRTLTDNGRADLAFKLATNRTYPSWGYMLENGATTIWELWHGNVAKPSMNSQNHVMLLGDLIVWYYENLAGIQSDRNNPGFKNVIMKPSFVQGLDYVKASHDGPYGKISSHWQRKGQKINWEITIPANSSANVYLPISEAKTLEIDNRKGMNQNDESISKVEGKIMLTLKSGTYKLGFREEL</sequence>
<keyword evidence="4" id="KW-0732">Signal</keyword>
<dbReference type="RefSeq" id="WP_376883564.1">
    <property type="nucleotide sequence ID" value="NZ_JBHUHR010000012.1"/>
</dbReference>
<evidence type="ECO:0000256" key="4">
    <source>
        <dbReference type="SAM" id="SignalP"/>
    </source>
</evidence>
<reference evidence="10" key="1">
    <citation type="journal article" date="2019" name="Int. J. Syst. Evol. Microbiol.">
        <title>The Global Catalogue of Microorganisms (GCM) 10K type strain sequencing project: providing services to taxonomists for standard genome sequencing and annotation.</title>
        <authorList>
            <consortium name="The Broad Institute Genomics Platform"/>
            <consortium name="The Broad Institute Genome Sequencing Center for Infectious Disease"/>
            <person name="Wu L."/>
            <person name="Ma J."/>
        </authorList>
    </citation>
    <scope>NUCLEOTIDE SEQUENCE [LARGE SCALE GENOMIC DNA]</scope>
    <source>
        <strain evidence="10">CGMCC 1.15180</strain>
    </source>
</reference>
<dbReference type="InterPro" id="IPR013737">
    <property type="entry name" value="Bac_rhamnosid_N"/>
</dbReference>
<dbReference type="InterPro" id="IPR035396">
    <property type="entry name" value="Bac_rhamnosid6H"/>
</dbReference>
<comment type="caution">
    <text evidence="9">The sequence shown here is derived from an EMBL/GenBank/DDBJ whole genome shotgun (WGS) entry which is preliminary data.</text>
</comment>
<dbReference type="InterPro" id="IPR008928">
    <property type="entry name" value="6-hairpin_glycosidase_sf"/>
</dbReference>
<dbReference type="PIRSF" id="PIRSF010631">
    <property type="entry name" value="A-rhamnsds"/>
    <property type="match status" value="1"/>
</dbReference>
<dbReference type="PANTHER" id="PTHR33307">
    <property type="entry name" value="ALPHA-RHAMNOSIDASE (EUROFUNG)"/>
    <property type="match status" value="1"/>
</dbReference>
<dbReference type="Pfam" id="PF17390">
    <property type="entry name" value="Bac_rhamnosid_C"/>
    <property type="match status" value="1"/>
</dbReference>
<name>A0ABW4VHP0_9BACT</name>
<feature type="domain" description="Alpha-L-rhamnosidase concanavalin-like" evidence="5">
    <location>
        <begin position="365"/>
        <end position="463"/>
    </location>
</feature>
<dbReference type="Gene3D" id="1.50.10.10">
    <property type="match status" value="1"/>
</dbReference>
<dbReference type="EMBL" id="JBHUHR010000012">
    <property type="protein sequence ID" value="MFD2033862.1"/>
    <property type="molecule type" value="Genomic_DNA"/>
</dbReference>
<dbReference type="Pfam" id="PF08531">
    <property type="entry name" value="Bac_rhamnosid_N"/>
    <property type="match status" value="1"/>
</dbReference>
<evidence type="ECO:0000259" key="6">
    <source>
        <dbReference type="Pfam" id="PF08531"/>
    </source>
</evidence>
<dbReference type="InterPro" id="IPR012341">
    <property type="entry name" value="6hp_glycosidase-like_sf"/>
</dbReference>
<dbReference type="Pfam" id="PF05592">
    <property type="entry name" value="Bac_rhamnosid"/>
    <property type="match status" value="1"/>
</dbReference>
<dbReference type="GO" id="GO:0016787">
    <property type="term" value="F:hydrolase activity"/>
    <property type="evidence" value="ECO:0007669"/>
    <property type="project" value="UniProtKB-KW"/>
</dbReference>
<dbReference type="Pfam" id="PF25788">
    <property type="entry name" value="Ig_Rha78A_N"/>
    <property type="match status" value="1"/>
</dbReference>
<feature type="domain" description="Alpha-L-rhamnosidase C-terminal" evidence="8">
    <location>
        <begin position="815"/>
        <end position="887"/>
    </location>
</feature>
<protein>
    <recommendedName>
        <fullName evidence="2">alpha-L-rhamnosidase</fullName>
        <ecNumber evidence="2">3.2.1.40</ecNumber>
    </recommendedName>
</protein>
<organism evidence="9 10">
    <name type="scientific">Belliella marina</name>
    <dbReference type="NCBI Taxonomy" id="1644146"/>
    <lineage>
        <taxon>Bacteria</taxon>
        <taxon>Pseudomonadati</taxon>
        <taxon>Bacteroidota</taxon>
        <taxon>Cytophagia</taxon>
        <taxon>Cytophagales</taxon>
        <taxon>Cyclobacteriaceae</taxon>
        <taxon>Belliella</taxon>
    </lineage>
</organism>
<feature type="chain" id="PRO_5045379628" description="alpha-L-rhamnosidase" evidence="4">
    <location>
        <begin position="21"/>
        <end position="926"/>
    </location>
</feature>
<comment type="catalytic activity">
    <reaction evidence="1">
        <text>Hydrolysis of terminal non-reducing alpha-L-rhamnose residues in alpha-L-rhamnosides.</text>
        <dbReference type="EC" id="3.2.1.40"/>
    </reaction>
</comment>
<dbReference type="EC" id="3.2.1.40" evidence="2"/>
<feature type="signal peptide" evidence="4">
    <location>
        <begin position="1"/>
        <end position="20"/>
    </location>
</feature>
<accession>A0ABW4VHP0</accession>
<keyword evidence="10" id="KW-1185">Reference proteome</keyword>
<proteinExistence type="predicted"/>
<dbReference type="InterPro" id="IPR035398">
    <property type="entry name" value="Bac_rhamnosid_C"/>
</dbReference>
<evidence type="ECO:0000259" key="7">
    <source>
        <dbReference type="Pfam" id="PF17389"/>
    </source>
</evidence>
<dbReference type="InterPro" id="IPR016007">
    <property type="entry name" value="Alpha_rhamnosid"/>
</dbReference>
<dbReference type="Gene3D" id="2.60.420.10">
    <property type="entry name" value="Maltose phosphorylase, domain 3"/>
    <property type="match status" value="1"/>
</dbReference>
<keyword evidence="3 9" id="KW-0378">Hydrolase</keyword>
<dbReference type="InterPro" id="IPR013783">
    <property type="entry name" value="Ig-like_fold"/>
</dbReference>
<feature type="domain" description="Bacterial alpha-L-rhamnosidase N-terminal" evidence="6">
    <location>
        <begin position="182"/>
        <end position="353"/>
    </location>
</feature>
<dbReference type="SUPFAM" id="SSF48208">
    <property type="entry name" value="Six-hairpin glycosidases"/>
    <property type="match status" value="1"/>
</dbReference>
<dbReference type="Gene3D" id="2.60.40.10">
    <property type="entry name" value="Immunoglobulins"/>
    <property type="match status" value="1"/>
</dbReference>
<evidence type="ECO:0000256" key="3">
    <source>
        <dbReference type="ARBA" id="ARBA00022801"/>
    </source>
</evidence>